<evidence type="ECO:0000313" key="3">
    <source>
        <dbReference type="EMBL" id="QNT79328.1"/>
    </source>
</evidence>
<gene>
    <name evidence="3" type="ORF">JGUZn3_21250</name>
</gene>
<dbReference type="Proteomes" id="UP000516349">
    <property type="component" value="Chromosome"/>
</dbReference>
<evidence type="ECO:0000256" key="2">
    <source>
        <dbReference type="SAM" id="SignalP"/>
    </source>
</evidence>
<reference evidence="3 4" key="1">
    <citation type="submission" date="2020-08" db="EMBL/GenBank/DDBJ databases">
        <title>Complete genome sequence of Entomobacter blattae G55GP.</title>
        <authorList>
            <person name="Poehlein A."/>
            <person name="Guzman J."/>
            <person name="Daniel R."/>
            <person name="Vilcinskas A."/>
        </authorList>
    </citation>
    <scope>NUCLEOTIDE SEQUENCE [LARGE SCALE GENOMIC DNA]</scope>
    <source>
        <strain evidence="3 4">G55GP</strain>
    </source>
</reference>
<feature type="chain" id="PRO_5028892753" evidence="2">
    <location>
        <begin position="29"/>
        <end position="120"/>
    </location>
</feature>
<keyword evidence="4" id="KW-1185">Reference proteome</keyword>
<proteinExistence type="predicted"/>
<accession>A0A7H1NU68</accession>
<feature type="signal peptide" evidence="2">
    <location>
        <begin position="1"/>
        <end position="28"/>
    </location>
</feature>
<dbReference type="KEGG" id="ebla:JGUZn3_21250"/>
<keyword evidence="2" id="KW-0732">Signal</keyword>
<evidence type="ECO:0000313" key="4">
    <source>
        <dbReference type="Proteomes" id="UP000516349"/>
    </source>
</evidence>
<feature type="compositionally biased region" description="Polar residues" evidence="1">
    <location>
        <begin position="109"/>
        <end position="120"/>
    </location>
</feature>
<name>A0A7H1NU68_9PROT</name>
<protein>
    <submittedName>
        <fullName evidence="3">Uncharacterized protein</fullName>
    </submittedName>
</protein>
<evidence type="ECO:0000256" key="1">
    <source>
        <dbReference type="SAM" id="MobiDB-lite"/>
    </source>
</evidence>
<dbReference type="AlphaFoldDB" id="A0A7H1NU68"/>
<dbReference type="EMBL" id="CP060244">
    <property type="protein sequence ID" value="QNT79328.1"/>
    <property type="molecule type" value="Genomic_DNA"/>
</dbReference>
<organism evidence="3 4">
    <name type="scientific">Entomobacter blattae</name>
    <dbReference type="NCBI Taxonomy" id="2762277"/>
    <lineage>
        <taxon>Bacteria</taxon>
        <taxon>Pseudomonadati</taxon>
        <taxon>Pseudomonadota</taxon>
        <taxon>Alphaproteobacteria</taxon>
        <taxon>Acetobacterales</taxon>
        <taxon>Acetobacteraceae</taxon>
        <taxon>Entomobacter</taxon>
    </lineage>
</organism>
<dbReference type="RefSeq" id="WP_203413503.1">
    <property type="nucleotide sequence ID" value="NZ_CP060244.1"/>
</dbReference>
<feature type="region of interest" description="Disordered" evidence="1">
    <location>
        <begin position="98"/>
        <end position="120"/>
    </location>
</feature>
<sequence length="120" mass="13666">MFFFKKLPYLQILSLSLLTSLPLTSLKAADTPISESVIQEAGNEISAHMQEGGMILTSQKVKECYDHSKTDSTLTQKCILEDMTIRTIDHDWQAHMKQETGKDWKPDSSFLSNEAQMQKR</sequence>